<dbReference type="Proteomes" id="UP000030656">
    <property type="component" value="Unassembled WGS sequence"/>
</dbReference>
<reference evidence="1 2" key="2">
    <citation type="submission" date="2013-02" db="EMBL/GenBank/DDBJ databases">
        <title>The Genome Sequence of Plasmodium falciparum FCH/4.</title>
        <authorList>
            <consortium name="The Broad Institute Genome Sequencing Platform"/>
            <consortium name="The Broad Institute Genome Sequencing Center for Infectious Disease"/>
            <person name="Neafsey D."/>
            <person name="Cheeseman I."/>
            <person name="Volkman S."/>
            <person name="Adams J."/>
            <person name="Walker B."/>
            <person name="Young S.K."/>
            <person name="Zeng Q."/>
            <person name="Gargeya S."/>
            <person name="Fitzgerald M."/>
            <person name="Haas B."/>
            <person name="Abouelleil A."/>
            <person name="Alvarado L."/>
            <person name="Arachchi H.M."/>
            <person name="Berlin A.M."/>
            <person name="Chapman S.B."/>
            <person name="Dewar J."/>
            <person name="Goldberg J."/>
            <person name="Griggs A."/>
            <person name="Gujja S."/>
            <person name="Hansen M."/>
            <person name="Howarth C."/>
            <person name="Imamovic A."/>
            <person name="Larimer J."/>
            <person name="McCowan C."/>
            <person name="Murphy C."/>
            <person name="Neiman D."/>
            <person name="Pearson M."/>
            <person name="Priest M."/>
            <person name="Roberts A."/>
            <person name="Saif S."/>
            <person name="Shea T."/>
            <person name="Sisk P."/>
            <person name="Sykes S."/>
            <person name="Wortman J."/>
            <person name="Nusbaum C."/>
            <person name="Birren B."/>
        </authorList>
    </citation>
    <scope>NUCLEOTIDE SEQUENCE [LARGE SCALE GENOMIC DNA]</scope>
    <source>
        <strain evidence="1 2">FCH/4</strain>
    </source>
</reference>
<dbReference type="AlphaFoldDB" id="A0A024VKD7"/>
<proteinExistence type="predicted"/>
<sequence>MFIKTDNVCLTKKLLIIQRKSYYSFKKTRYRYSMFTRNQNERISY</sequence>
<protein>
    <submittedName>
        <fullName evidence="1">Uncharacterized protein</fullName>
    </submittedName>
</protein>
<accession>A0A024VKD7</accession>
<organism evidence="1 2">
    <name type="scientific">Plasmodium falciparum FCH/4</name>
    <dbReference type="NCBI Taxonomy" id="1036724"/>
    <lineage>
        <taxon>Eukaryota</taxon>
        <taxon>Sar</taxon>
        <taxon>Alveolata</taxon>
        <taxon>Apicomplexa</taxon>
        <taxon>Aconoidasida</taxon>
        <taxon>Haemosporida</taxon>
        <taxon>Plasmodiidae</taxon>
        <taxon>Plasmodium</taxon>
        <taxon>Plasmodium (Laverania)</taxon>
    </lineage>
</organism>
<evidence type="ECO:0000313" key="2">
    <source>
        <dbReference type="Proteomes" id="UP000030656"/>
    </source>
</evidence>
<name>A0A024VKD7_PLAFA</name>
<reference evidence="1 2" key="1">
    <citation type="submission" date="2013-02" db="EMBL/GenBank/DDBJ databases">
        <title>The Genome Annotation of Plasmodium falciparum FCH/4.</title>
        <authorList>
            <consortium name="The Broad Institute Genome Sequencing Platform"/>
            <consortium name="The Broad Institute Genome Sequencing Center for Infectious Disease"/>
            <person name="Neafsey D."/>
            <person name="Hoffman S."/>
            <person name="Volkman S."/>
            <person name="Rosenthal P."/>
            <person name="Walker B."/>
            <person name="Young S.K."/>
            <person name="Zeng Q."/>
            <person name="Gargeya S."/>
            <person name="Fitzgerald M."/>
            <person name="Haas B."/>
            <person name="Abouelleil A."/>
            <person name="Allen A.W."/>
            <person name="Alvarado L."/>
            <person name="Arachchi H.M."/>
            <person name="Berlin A.M."/>
            <person name="Chapman S.B."/>
            <person name="Gainer-Dewar J."/>
            <person name="Goldberg J."/>
            <person name="Griggs A."/>
            <person name="Gujja S."/>
            <person name="Hansen M."/>
            <person name="Howarth C."/>
            <person name="Imamovic A."/>
            <person name="Ireland A."/>
            <person name="Larimer J."/>
            <person name="McCowan C."/>
            <person name="Murphy C."/>
            <person name="Pearson M."/>
            <person name="Poon T.W."/>
            <person name="Priest M."/>
            <person name="Roberts A."/>
            <person name="Saif S."/>
            <person name="Shea T."/>
            <person name="Sisk P."/>
            <person name="Sykes S."/>
            <person name="Wortman J."/>
            <person name="Nusbaum C."/>
            <person name="Birren B."/>
        </authorList>
    </citation>
    <scope>NUCLEOTIDE SEQUENCE [LARGE SCALE GENOMIC DNA]</scope>
    <source>
        <strain evidence="1 2">FCH/4</strain>
    </source>
</reference>
<gene>
    <name evidence="1" type="ORF">PFFCH_03887</name>
</gene>
<evidence type="ECO:0000313" key="1">
    <source>
        <dbReference type="EMBL" id="ETW28758.1"/>
    </source>
</evidence>
<dbReference type="EMBL" id="KI928022">
    <property type="protein sequence ID" value="ETW28758.1"/>
    <property type="molecule type" value="Genomic_DNA"/>
</dbReference>